<dbReference type="RefSeq" id="WP_184994728.1">
    <property type="nucleotide sequence ID" value="NZ_BOMK01000010.1"/>
</dbReference>
<dbReference type="Pfam" id="PF13649">
    <property type="entry name" value="Methyltransf_25"/>
    <property type="match status" value="1"/>
</dbReference>
<dbReference type="AlphaFoldDB" id="A0A7W7HZ17"/>
<evidence type="ECO:0000256" key="2">
    <source>
        <dbReference type="ARBA" id="ARBA00022679"/>
    </source>
</evidence>
<dbReference type="GO" id="GO:0032259">
    <property type="term" value="P:methylation"/>
    <property type="evidence" value="ECO:0007669"/>
    <property type="project" value="UniProtKB-KW"/>
</dbReference>
<dbReference type="EMBL" id="JACHNH010000001">
    <property type="protein sequence ID" value="MBB4763404.1"/>
    <property type="molecule type" value="Genomic_DNA"/>
</dbReference>
<name>A0A7W7HZ17_9ACTN</name>
<dbReference type="InterPro" id="IPR029063">
    <property type="entry name" value="SAM-dependent_MTases_sf"/>
</dbReference>
<dbReference type="Gene3D" id="3.40.50.150">
    <property type="entry name" value="Vaccinia Virus protein VP39"/>
    <property type="match status" value="1"/>
</dbReference>
<sequence length="206" mass="21932">MSDEGFWDSRYAEQHHVWSGAPNVVLAREVSGLPPGRALDLGCGEGGDAIWMAGLGWAVTAVDISGVALDRAAARAAEAGVTIDFQRHDLAASFPAGSYDVVSAQFLHSRAGLPRERVLRAAAGAVAPGGILLIEGHQDFGPFAAQSLDHGDAHFPEPDEVVAALELPEGEWEVLLSEVHDRLQNGPDGQPAHRTDSTVKLRRLRH</sequence>
<keyword evidence="1 6" id="KW-0489">Methyltransferase</keyword>
<feature type="domain" description="Methyltransferase" evidence="5">
    <location>
        <begin position="39"/>
        <end position="130"/>
    </location>
</feature>
<dbReference type="Proteomes" id="UP000578112">
    <property type="component" value="Unassembled WGS sequence"/>
</dbReference>
<evidence type="ECO:0000259" key="5">
    <source>
        <dbReference type="Pfam" id="PF13649"/>
    </source>
</evidence>
<dbReference type="PANTHER" id="PTHR43464:SF19">
    <property type="entry name" value="UBIQUINONE BIOSYNTHESIS O-METHYLTRANSFERASE, MITOCHONDRIAL"/>
    <property type="match status" value="1"/>
</dbReference>
<dbReference type="GO" id="GO:0008168">
    <property type="term" value="F:methyltransferase activity"/>
    <property type="evidence" value="ECO:0007669"/>
    <property type="project" value="UniProtKB-KW"/>
</dbReference>
<evidence type="ECO:0000313" key="6">
    <source>
        <dbReference type="EMBL" id="MBB4763404.1"/>
    </source>
</evidence>
<dbReference type="SUPFAM" id="SSF53335">
    <property type="entry name" value="S-adenosyl-L-methionine-dependent methyltransferases"/>
    <property type="match status" value="1"/>
</dbReference>
<evidence type="ECO:0000256" key="3">
    <source>
        <dbReference type="ARBA" id="ARBA00022691"/>
    </source>
</evidence>
<organism evidence="6 7">
    <name type="scientific">Actinoplanes digitatis</name>
    <dbReference type="NCBI Taxonomy" id="1868"/>
    <lineage>
        <taxon>Bacteria</taxon>
        <taxon>Bacillati</taxon>
        <taxon>Actinomycetota</taxon>
        <taxon>Actinomycetes</taxon>
        <taxon>Micromonosporales</taxon>
        <taxon>Micromonosporaceae</taxon>
        <taxon>Actinoplanes</taxon>
    </lineage>
</organism>
<protein>
    <submittedName>
        <fullName evidence="6">SAM-dependent methyltransferase</fullName>
    </submittedName>
</protein>
<evidence type="ECO:0000256" key="4">
    <source>
        <dbReference type="SAM" id="MobiDB-lite"/>
    </source>
</evidence>
<keyword evidence="2 6" id="KW-0808">Transferase</keyword>
<proteinExistence type="predicted"/>
<keyword evidence="7" id="KW-1185">Reference proteome</keyword>
<dbReference type="PANTHER" id="PTHR43464">
    <property type="entry name" value="METHYLTRANSFERASE"/>
    <property type="match status" value="1"/>
</dbReference>
<accession>A0A7W7HZ17</accession>
<gene>
    <name evidence="6" type="ORF">BJ971_003960</name>
</gene>
<evidence type="ECO:0000313" key="7">
    <source>
        <dbReference type="Proteomes" id="UP000578112"/>
    </source>
</evidence>
<feature type="region of interest" description="Disordered" evidence="4">
    <location>
        <begin position="182"/>
        <end position="206"/>
    </location>
</feature>
<dbReference type="InterPro" id="IPR041698">
    <property type="entry name" value="Methyltransf_25"/>
</dbReference>
<evidence type="ECO:0000256" key="1">
    <source>
        <dbReference type="ARBA" id="ARBA00022603"/>
    </source>
</evidence>
<keyword evidence="3" id="KW-0949">S-adenosyl-L-methionine</keyword>
<comment type="caution">
    <text evidence="6">The sequence shown here is derived from an EMBL/GenBank/DDBJ whole genome shotgun (WGS) entry which is preliminary data.</text>
</comment>
<dbReference type="CDD" id="cd02440">
    <property type="entry name" value="AdoMet_MTases"/>
    <property type="match status" value="1"/>
</dbReference>
<reference evidence="6 7" key="1">
    <citation type="submission" date="2020-08" db="EMBL/GenBank/DDBJ databases">
        <title>Sequencing the genomes of 1000 actinobacteria strains.</title>
        <authorList>
            <person name="Klenk H.-P."/>
        </authorList>
    </citation>
    <scope>NUCLEOTIDE SEQUENCE [LARGE SCALE GENOMIC DNA]</scope>
    <source>
        <strain evidence="6 7">DSM 43149</strain>
    </source>
</reference>